<protein>
    <submittedName>
        <fullName evidence="2">Uncharacterized protein</fullName>
    </submittedName>
</protein>
<dbReference type="Proteomes" id="UP000580250">
    <property type="component" value="Unassembled WGS sequence"/>
</dbReference>
<comment type="caution">
    <text evidence="2">The sequence shown here is derived from an EMBL/GenBank/DDBJ whole genome shotgun (WGS) entry which is preliminary data.</text>
</comment>
<accession>A0A6V7VYP1</accession>
<sequence length="100" mass="11102">MPSCLQFPLLSALFIITTWFCVITLFATAVATLILLCFALKARGIAKGIEQKSGSARDVLKQFEFPNWVFEEMSRTVGFNLALAKQNQTATKTNVKGTRK</sequence>
<dbReference type="AlphaFoldDB" id="A0A6V7VYP1"/>
<dbReference type="EMBL" id="CAJEWN010000345">
    <property type="protein sequence ID" value="CAD2179478.1"/>
    <property type="molecule type" value="Genomic_DNA"/>
</dbReference>
<keyword evidence="1" id="KW-0812">Transmembrane</keyword>
<proteinExistence type="predicted"/>
<keyword evidence="1" id="KW-1133">Transmembrane helix</keyword>
<evidence type="ECO:0000313" key="3">
    <source>
        <dbReference type="Proteomes" id="UP000580250"/>
    </source>
</evidence>
<evidence type="ECO:0000256" key="1">
    <source>
        <dbReference type="SAM" id="Phobius"/>
    </source>
</evidence>
<reference evidence="2 3" key="1">
    <citation type="submission" date="2020-08" db="EMBL/GenBank/DDBJ databases">
        <authorList>
            <person name="Koutsovoulos G."/>
            <person name="Danchin GJ E."/>
        </authorList>
    </citation>
    <scope>NUCLEOTIDE SEQUENCE [LARGE SCALE GENOMIC DNA]</scope>
</reference>
<name>A0A6V7VYP1_MELEN</name>
<keyword evidence="1" id="KW-0472">Membrane</keyword>
<gene>
    <name evidence="2" type="ORF">MENT_LOCUS31481</name>
</gene>
<dbReference type="OrthoDB" id="5889086at2759"/>
<feature type="transmembrane region" description="Helical" evidence="1">
    <location>
        <begin position="12"/>
        <end position="40"/>
    </location>
</feature>
<organism evidence="2 3">
    <name type="scientific">Meloidogyne enterolobii</name>
    <name type="common">Root-knot nematode worm</name>
    <name type="synonym">Meloidogyne mayaguensis</name>
    <dbReference type="NCBI Taxonomy" id="390850"/>
    <lineage>
        <taxon>Eukaryota</taxon>
        <taxon>Metazoa</taxon>
        <taxon>Ecdysozoa</taxon>
        <taxon>Nematoda</taxon>
        <taxon>Chromadorea</taxon>
        <taxon>Rhabditida</taxon>
        <taxon>Tylenchina</taxon>
        <taxon>Tylenchomorpha</taxon>
        <taxon>Tylenchoidea</taxon>
        <taxon>Meloidogynidae</taxon>
        <taxon>Meloidogyninae</taxon>
        <taxon>Meloidogyne</taxon>
    </lineage>
</organism>
<evidence type="ECO:0000313" key="2">
    <source>
        <dbReference type="EMBL" id="CAD2179478.1"/>
    </source>
</evidence>